<keyword evidence="5" id="KW-0732">Signal</keyword>
<dbReference type="InterPro" id="IPR037120">
    <property type="entry name" value="Haem_peroxidase_sf_animal"/>
</dbReference>
<gene>
    <name evidence="9" type="ORF">ACAOBT_LOCUS3170</name>
</gene>
<keyword evidence="7 8" id="KW-0408">Iron</keyword>
<evidence type="ECO:0000313" key="9">
    <source>
        <dbReference type="EMBL" id="CAH1959438.1"/>
    </source>
</evidence>
<dbReference type="EMBL" id="CAKOFQ010006682">
    <property type="protein sequence ID" value="CAH1959438.1"/>
    <property type="molecule type" value="Genomic_DNA"/>
</dbReference>
<evidence type="ECO:0000256" key="7">
    <source>
        <dbReference type="ARBA" id="ARBA00023004"/>
    </source>
</evidence>
<keyword evidence="10" id="KW-1185">Reference proteome</keyword>
<dbReference type="GO" id="GO:0006979">
    <property type="term" value="P:response to oxidative stress"/>
    <property type="evidence" value="ECO:0007669"/>
    <property type="project" value="InterPro"/>
</dbReference>
<comment type="caution">
    <text evidence="9">The sequence shown here is derived from an EMBL/GenBank/DDBJ whole genome shotgun (WGS) entry which is preliminary data.</text>
</comment>
<dbReference type="GO" id="GO:0005576">
    <property type="term" value="C:extracellular region"/>
    <property type="evidence" value="ECO:0007669"/>
    <property type="project" value="UniProtKB-SubCell"/>
</dbReference>
<evidence type="ECO:0000256" key="5">
    <source>
        <dbReference type="ARBA" id="ARBA00022729"/>
    </source>
</evidence>
<evidence type="ECO:0000256" key="1">
    <source>
        <dbReference type="ARBA" id="ARBA00004613"/>
    </source>
</evidence>
<dbReference type="PANTHER" id="PTHR11475:SF141">
    <property type="entry name" value="CARDINAL"/>
    <property type="match status" value="1"/>
</dbReference>
<dbReference type="GO" id="GO:0004601">
    <property type="term" value="F:peroxidase activity"/>
    <property type="evidence" value="ECO:0007669"/>
    <property type="project" value="UniProtKB-KW"/>
</dbReference>
<dbReference type="OrthoDB" id="823504at2759"/>
<evidence type="ECO:0000313" key="10">
    <source>
        <dbReference type="Proteomes" id="UP001152888"/>
    </source>
</evidence>
<dbReference type="CDD" id="cd09823">
    <property type="entry name" value="peroxinectin_like"/>
    <property type="match status" value="1"/>
</dbReference>
<protein>
    <recommendedName>
        <fullName evidence="11">Peroxidasin</fullName>
    </recommendedName>
</protein>
<keyword evidence="4 8" id="KW-0349">Heme</keyword>
<evidence type="ECO:0000256" key="4">
    <source>
        <dbReference type="ARBA" id="ARBA00022617"/>
    </source>
</evidence>
<dbReference type="PANTHER" id="PTHR11475">
    <property type="entry name" value="OXIDASE/PEROXIDASE"/>
    <property type="match status" value="1"/>
</dbReference>
<dbReference type="Proteomes" id="UP001152888">
    <property type="component" value="Unassembled WGS sequence"/>
</dbReference>
<dbReference type="InterPro" id="IPR010255">
    <property type="entry name" value="Haem_peroxidase_sf"/>
</dbReference>
<dbReference type="Gene3D" id="1.10.640.10">
    <property type="entry name" value="Haem peroxidase domain superfamily, animal type"/>
    <property type="match status" value="1"/>
</dbReference>
<organism evidence="9 10">
    <name type="scientific">Acanthoscelides obtectus</name>
    <name type="common">Bean weevil</name>
    <name type="synonym">Bruchus obtectus</name>
    <dbReference type="NCBI Taxonomy" id="200917"/>
    <lineage>
        <taxon>Eukaryota</taxon>
        <taxon>Metazoa</taxon>
        <taxon>Ecdysozoa</taxon>
        <taxon>Arthropoda</taxon>
        <taxon>Hexapoda</taxon>
        <taxon>Insecta</taxon>
        <taxon>Pterygota</taxon>
        <taxon>Neoptera</taxon>
        <taxon>Endopterygota</taxon>
        <taxon>Coleoptera</taxon>
        <taxon>Polyphaga</taxon>
        <taxon>Cucujiformia</taxon>
        <taxon>Chrysomeloidea</taxon>
        <taxon>Chrysomelidae</taxon>
        <taxon>Bruchinae</taxon>
        <taxon>Bruchini</taxon>
        <taxon>Acanthoscelides</taxon>
    </lineage>
</organism>
<evidence type="ECO:0000256" key="8">
    <source>
        <dbReference type="PIRSR" id="PIRSR619791-2"/>
    </source>
</evidence>
<dbReference type="InterPro" id="IPR019791">
    <property type="entry name" value="Haem_peroxidase_animal"/>
</dbReference>
<keyword evidence="8" id="KW-0479">Metal-binding</keyword>
<keyword evidence="3" id="KW-0575">Peroxidase</keyword>
<dbReference type="GO" id="GO:0022412">
    <property type="term" value="P:cellular process involved in reproduction in multicellular organism"/>
    <property type="evidence" value="ECO:0007669"/>
    <property type="project" value="UniProtKB-ARBA"/>
</dbReference>
<comment type="subcellular location">
    <subcellularLocation>
        <location evidence="1">Secreted</location>
    </subcellularLocation>
</comment>
<accession>A0A9P0NUE8</accession>
<evidence type="ECO:0000256" key="2">
    <source>
        <dbReference type="ARBA" id="ARBA00022525"/>
    </source>
</evidence>
<evidence type="ECO:0000256" key="6">
    <source>
        <dbReference type="ARBA" id="ARBA00023002"/>
    </source>
</evidence>
<reference evidence="9" key="1">
    <citation type="submission" date="2022-03" db="EMBL/GenBank/DDBJ databases">
        <authorList>
            <person name="Sayadi A."/>
        </authorList>
    </citation>
    <scope>NUCLEOTIDE SEQUENCE</scope>
</reference>
<dbReference type="GO" id="GO:0046872">
    <property type="term" value="F:metal ion binding"/>
    <property type="evidence" value="ECO:0007669"/>
    <property type="project" value="UniProtKB-KW"/>
</dbReference>
<name>A0A9P0NUE8_ACAOB</name>
<evidence type="ECO:0008006" key="11">
    <source>
        <dbReference type="Google" id="ProtNLM"/>
    </source>
</evidence>
<feature type="binding site" description="axial binding residue" evidence="8">
    <location>
        <position position="199"/>
    </location>
    <ligand>
        <name>heme b</name>
        <dbReference type="ChEBI" id="CHEBI:60344"/>
    </ligand>
    <ligandPart>
        <name>Fe</name>
        <dbReference type="ChEBI" id="CHEBI:18248"/>
    </ligandPart>
</feature>
<dbReference type="Pfam" id="PF03098">
    <property type="entry name" value="An_peroxidase"/>
    <property type="match status" value="1"/>
</dbReference>
<dbReference type="AlphaFoldDB" id="A0A9P0NUE8"/>
<dbReference type="PROSITE" id="PS50292">
    <property type="entry name" value="PEROXIDASE_3"/>
    <property type="match status" value="1"/>
</dbReference>
<proteinExistence type="predicted"/>
<dbReference type="SUPFAM" id="SSF48113">
    <property type="entry name" value="Heme-dependent peroxidases"/>
    <property type="match status" value="1"/>
</dbReference>
<evidence type="ECO:0000256" key="3">
    <source>
        <dbReference type="ARBA" id="ARBA00022559"/>
    </source>
</evidence>
<sequence length="466" mass="53370">MTCMEFVRSSPAPTCCLSAREQLNQATAYIDASTVYGSDENITRSLREMGGGRMKVLTLVDGRTLLPISEDPNDGCNREEQEKEGRYCFATGDARANENLHLTSMHLIWLRQHNMLAKNLSQLNPHWDDETIFQEARRIAGAQMQHITYQEFLPILLGEKLMRKLDLQPLRKGYWQNYNSSLSPNIANNFASASFRFAHSIIPGLMKLLAGRNATPEFVQMHKMLFNPFELYQKGRLDETLRGAMGTSIQASDPYFTDELKSHMFEDSVERMKQPKLCGLDLVSLNIQRGRDHGLPGYVFWREYCGFKRLADFEDLRQFMNEDVLVNIKAIYRQVDDIDLYTGALSEVPLEGSILGPTLTCLISDQFVRLKYGDRFWYETDQHPVAFSTEQLRQIRKTSLANIICDNADNLDVIQPKVMEKLGKGNKYVNCSEIERPNLSAWKDDLNHVKLFDDKTNVRVLNLVVG</sequence>
<keyword evidence="6" id="KW-0560">Oxidoreductase</keyword>
<keyword evidence="2" id="KW-0964">Secreted</keyword>
<dbReference type="FunFam" id="1.10.640.10:FF:000003">
    <property type="entry name" value="chorion peroxidase"/>
    <property type="match status" value="1"/>
</dbReference>
<dbReference type="GO" id="GO:0020037">
    <property type="term" value="F:heme binding"/>
    <property type="evidence" value="ECO:0007669"/>
    <property type="project" value="InterPro"/>
</dbReference>